<gene>
    <name evidence="2" type="ORF">PROVRUST_05917</name>
</gene>
<evidence type="ECO:0000313" key="3">
    <source>
        <dbReference type="Proteomes" id="UP000005512"/>
    </source>
</evidence>
<feature type="chain" id="PRO_5003025784" evidence="1">
    <location>
        <begin position="19"/>
        <end position="113"/>
    </location>
</feature>
<dbReference type="HOGENOM" id="CLU_2131267_0_0_6"/>
<keyword evidence="3" id="KW-1185">Reference proteome</keyword>
<dbReference type="Proteomes" id="UP000005512">
    <property type="component" value="Unassembled WGS sequence"/>
</dbReference>
<comment type="caution">
    <text evidence="2">The sequence shown here is derived from an EMBL/GenBank/DDBJ whole genome shotgun (WGS) entry which is preliminary data.</text>
</comment>
<sequence length="113" mass="12517">MKKLIATISLIYSLSSYAYGFEIPCRLVGDDGKPNGKISMVIPYKDRAEIITPNNTRIVVPYYGDADGAGWEYQNERWVVLIGKSSESRISVMAAGSKNDFICGGFLDLPEIF</sequence>
<name>D1P199_9GAMM</name>
<evidence type="ECO:0000256" key="1">
    <source>
        <dbReference type="SAM" id="SignalP"/>
    </source>
</evidence>
<dbReference type="EMBL" id="ABXV02000017">
    <property type="protein sequence ID" value="EFB73118.1"/>
    <property type="molecule type" value="Genomic_DNA"/>
</dbReference>
<evidence type="ECO:0000313" key="2">
    <source>
        <dbReference type="EMBL" id="EFB73118.1"/>
    </source>
</evidence>
<proteinExistence type="predicted"/>
<reference evidence="2" key="1">
    <citation type="submission" date="2009-12" db="EMBL/GenBank/DDBJ databases">
        <authorList>
            <person name="Weinstock G."/>
            <person name="Sodergren E."/>
            <person name="Clifton S."/>
            <person name="Fulton L."/>
            <person name="Fulton B."/>
            <person name="Courtney L."/>
            <person name="Fronick C."/>
            <person name="Harrison M."/>
            <person name="Strong C."/>
            <person name="Farmer C."/>
            <person name="Delahaunty K."/>
            <person name="Markovic C."/>
            <person name="Hall O."/>
            <person name="Minx P."/>
            <person name="Tomlinson C."/>
            <person name="Mitreva M."/>
            <person name="Nelson J."/>
            <person name="Hou S."/>
            <person name="Wollam A."/>
            <person name="Pepin K.H."/>
            <person name="Johnson M."/>
            <person name="Bhonagiri V."/>
            <person name="Nash W.E."/>
            <person name="Warren W."/>
            <person name="Chinwalla A."/>
            <person name="Mardis E.R."/>
            <person name="Wilson R.K."/>
        </authorList>
    </citation>
    <scope>NUCLEOTIDE SEQUENCE [LARGE SCALE GENOMIC DNA]</scope>
    <source>
        <strain evidence="2">DSM 4541</strain>
    </source>
</reference>
<dbReference type="STRING" id="500637.PROVRUST_05917"/>
<dbReference type="AlphaFoldDB" id="D1P199"/>
<accession>D1P199</accession>
<protein>
    <submittedName>
        <fullName evidence="2">Uncharacterized protein</fullName>
    </submittedName>
</protein>
<feature type="signal peptide" evidence="1">
    <location>
        <begin position="1"/>
        <end position="18"/>
    </location>
</feature>
<keyword evidence="1" id="KW-0732">Signal</keyword>
<organism evidence="2 3">
    <name type="scientific">Providencia rustigianii DSM 4541</name>
    <dbReference type="NCBI Taxonomy" id="500637"/>
    <lineage>
        <taxon>Bacteria</taxon>
        <taxon>Pseudomonadati</taxon>
        <taxon>Pseudomonadota</taxon>
        <taxon>Gammaproteobacteria</taxon>
        <taxon>Enterobacterales</taxon>
        <taxon>Morganellaceae</taxon>
        <taxon>Providencia</taxon>
    </lineage>
</organism>